<protein>
    <submittedName>
        <fullName evidence="3">Transcriptional regulator, PadR-like family</fullName>
    </submittedName>
</protein>
<evidence type="ECO:0000313" key="4">
    <source>
        <dbReference type="Proteomes" id="UP000002457"/>
    </source>
</evidence>
<keyword evidence="4" id="KW-1185">Reference proteome</keyword>
<evidence type="ECO:0000256" key="1">
    <source>
        <dbReference type="SAM" id="MobiDB-lite"/>
    </source>
</evidence>
<dbReference type="Proteomes" id="UP000002457">
    <property type="component" value="Chromosome"/>
</dbReference>
<dbReference type="AlphaFoldDB" id="B8GI45"/>
<dbReference type="SUPFAM" id="SSF46785">
    <property type="entry name" value="Winged helix' DNA-binding domain"/>
    <property type="match status" value="1"/>
</dbReference>
<dbReference type="InterPro" id="IPR036388">
    <property type="entry name" value="WH-like_DNA-bd_sf"/>
</dbReference>
<reference evidence="3 4" key="1">
    <citation type="journal article" date="2015" name="Genome Announc.">
        <title>Complete Genome Sequence of Methanosphaerula palustris E1-9CT, a Hydrogenotrophic Methanogen Isolated from a Minerotrophic Fen Peatland.</title>
        <authorList>
            <person name="Cadillo-Quiroz H."/>
            <person name="Browne P."/>
            <person name="Kyrpides N."/>
            <person name="Woyke T."/>
            <person name="Goodwin L."/>
            <person name="Detter C."/>
            <person name="Yavitt J.B."/>
            <person name="Zinder S.H."/>
        </authorList>
    </citation>
    <scope>NUCLEOTIDE SEQUENCE [LARGE SCALE GENOMIC DNA]</scope>
    <source>
        <strain evidence="4">ATCC BAA-1556 / DSM 19958 / E1-9c</strain>
    </source>
</reference>
<dbReference type="PANTHER" id="PTHR43252:SF7">
    <property type="entry name" value="TRANSCRIPTIONAL REGULATOR YQJI"/>
    <property type="match status" value="1"/>
</dbReference>
<feature type="region of interest" description="Disordered" evidence="1">
    <location>
        <begin position="61"/>
        <end position="81"/>
    </location>
</feature>
<dbReference type="InterPro" id="IPR005149">
    <property type="entry name" value="Tscrpt_reg_PadR_N"/>
</dbReference>
<proteinExistence type="predicted"/>
<feature type="region of interest" description="Disordered" evidence="1">
    <location>
        <begin position="1"/>
        <end position="33"/>
    </location>
</feature>
<dbReference type="eggNOG" id="arCOG00002">
    <property type="taxonomic scope" value="Archaea"/>
</dbReference>
<dbReference type="HOGENOM" id="CLU_063440_1_0_2"/>
<dbReference type="InterPro" id="IPR036390">
    <property type="entry name" value="WH_DNA-bd_sf"/>
</dbReference>
<gene>
    <name evidence="3" type="ordered locus">Mpal_1462</name>
</gene>
<evidence type="ECO:0000313" key="3">
    <source>
        <dbReference type="EMBL" id="ACL16785.1"/>
    </source>
</evidence>
<dbReference type="PANTHER" id="PTHR43252">
    <property type="entry name" value="TRANSCRIPTIONAL REGULATOR YQJI"/>
    <property type="match status" value="1"/>
</dbReference>
<dbReference type="KEGG" id="mpl:Mpal_1462"/>
<name>B8GI45_METPE</name>
<sequence length="238" mass="26102">MMEHNFKMGESHAQRGPGFDENEGFNRGPQERDVQGFCDREYGSIGNRGCRGFGDRELGGFNGRDPHGFGGHGGRDPRGFGGFGGGRGRLFDAGDIKLAILNLLSEQPSYGYQIIKTMEQRLAGGYAPSPGVIYPTLTMLEEEGLATVSLEGSKKVYSVTPEGMQYLQTHEERVKELFERLEEAGRGFQHGRSPELMKAFKNLHGAVMARLLRGNATPEQISTIAETMNAAARTIDDL</sequence>
<dbReference type="Gene3D" id="1.10.10.10">
    <property type="entry name" value="Winged helix-like DNA-binding domain superfamily/Winged helix DNA-binding domain"/>
    <property type="match status" value="1"/>
</dbReference>
<dbReference type="RefSeq" id="WP_012618104.1">
    <property type="nucleotide sequence ID" value="NC_011832.1"/>
</dbReference>
<accession>B8GI45</accession>
<dbReference type="OrthoDB" id="56053at2157"/>
<dbReference type="STRING" id="521011.Mpal_1462"/>
<feature type="domain" description="Transcription regulator PadR N-terminal" evidence="2">
    <location>
        <begin position="100"/>
        <end position="168"/>
    </location>
</feature>
<dbReference type="GeneID" id="7270067"/>
<organism evidence="3 4">
    <name type="scientific">Methanosphaerula palustris (strain ATCC BAA-1556 / DSM 19958 / E1-9c)</name>
    <dbReference type="NCBI Taxonomy" id="521011"/>
    <lineage>
        <taxon>Archaea</taxon>
        <taxon>Methanobacteriati</taxon>
        <taxon>Methanobacteriota</taxon>
        <taxon>Stenosarchaea group</taxon>
        <taxon>Methanomicrobia</taxon>
        <taxon>Methanomicrobiales</taxon>
        <taxon>Methanoregulaceae</taxon>
        <taxon>Methanosphaerula</taxon>
    </lineage>
</organism>
<feature type="compositionally biased region" description="Basic and acidic residues" evidence="1">
    <location>
        <begin position="1"/>
        <end position="13"/>
    </location>
</feature>
<dbReference type="Pfam" id="PF03551">
    <property type="entry name" value="PadR"/>
    <property type="match status" value="1"/>
</dbReference>
<evidence type="ECO:0000259" key="2">
    <source>
        <dbReference type="Pfam" id="PF03551"/>
    </source>
</evidence>
<dbReference type="EMBL" id="CP001338">
    <property type="protein sequence ID" value="ACL16785.1"/>
    <property type="molecule type" value="Genomic_DNA"/>
</dbReference>